<dbReference type="InterPro" id="IPR020622">
    <property type="entry name" value="Ala_racemase_pyridoxalP-BS"/>
</dbReference>
<dbReference type="Pfam" id="PF00842">
    <property type="entry name" value="Ala_racemase_C"/>
    <property type="match status" value="1"/>
</dbReference>
<keyword evidence="6" id="KW-1185">Reference proteome</keyword>
<evidence type="ECO:0000313" key="5">
    <source>
        <dbReference type="EMBL" id="MCT2043436.1"/>
    </source>
</evidence>
<dbReference type="SUPFAM" id="SSF50621">
    <property type="entry name" value="Alanine racemase C-terminal domain-like"/>
    <property type="match status" value="2"/>
</dbReference>
<reference evidence="5 6" key="1">
    <citation type="submission" date="2022-04" db="EMBL/GenBank/DDBJ databases">
        <title>Human microbiome associated bacterial genomes.</title>
        <authorList>
            <person name="Sandstrom S."/>
            <person name="Salamzade R."/>
            <person name="Kalan L.R."/>
        </authorList>
    </citation>
    <scope>NUCLEOTIDE SEQUENCE [LARGE SCALE GENOMIC DNA]</scope>
    <source>
        <strain evidence="6">p3-SID1799</strain>
    </source>
</reference>
<dbReference type="PROSITE" id="PS00395">
    <property type="entry name" value="ALANINE_RACEMASE"/>
    <property type="match status" value="1"/>
</dbReference>
<dbReference type="InterPro" id="IPR011079">
    <property type="entry name" value="Ala_racemase_C"/>
</dbReference>
<dbReference type="SMART" id="SM01005">
    <property type="entry name" value="Ala_racemase_C"/>
    <property type="match status" value="1"/>
</dbReference>
<organism evidence="5 6">
    <name type="scientific">Pseudoclavibacter albus</name>
    <dbReference type="NCBI Taxonomy" id="272241"/>
    <lineage>
        <taxon>Bacteria</taxon>
        <taxon>Bacillati</taxon>
        <taxon>Actinomycetota</taxon>
        <taxon>Actinomycetes</taxon>
        <taxon>Micrococcales</taxon>
        <taxon>Microbacteriaceae</taxon>
        <taxon>Pseudoclavibacter</taxon>
    </lineage>
</organism>
<dbReference type="GO" id="GO:0008784">
    <property type="term" value="F:alanine racemase activity"/>
    <property type="evidence" value="ECO:0007669"/>
    <property type="project" value="UniProtKB-EC"/>
</dbReference>
<dbReference type="SUPFAM" id="SSF51419">
    <property type="entry name" value="PLP-binding barrel"/>
    <property type="match status" value="1"/>
</dbReference>
<evidence type="ECO:0000313" key="6">
    <source>
        <dbReference type="Proteomes" id="UP001525379"/>
    </source>
</evidence>
<protein>
    <submittedName>
        <fullName evidence="5">Alanine racemase</fullName>
        <ecNumber evidence="5">5.1.1.1</ecNumber>
    </submittedName>
</protein>
<dbReference type="InterPro" id="IPR029066">
    <property type="entry name" value="PLP-binding_barrel"/>
</dbReference>
<dbReference type="PANTHER" id="PTHR30511:SF0">
    <property type="entry name" value="ALANINE RACEMASE, CATABOLIC-RELATED"/>
    <property type="match status" value="1"/>
</dbReference>
<gene>
    <name evidence="5" type="ORF">M3D15_08870</name>
</gene>
<dbReference type="Gene3D" id="2.40.37.10">
    <property type="entry name" value="Lyase, Ornithine Decarboxylase, Chain A, domain 1"/>
    <property type="match status" value="2"/>
</dbReference>
<feature type="domain" description="Alanine racemase C-terminal" evidence="4">
    <location>
        <begin position="487"/>
        <end position="613"/>
    </location>
</feature>
<dbReference type="Gene3D" id="3.20.20.10">
    <property type="entry name" value="Alanine racemase"/>
    <property type="match status" value="1"/>
</dbReference>
<evidence type="ECO:0000259" key="4">
    <source>
        <dbReference type="SMART" id="SM01005"/>
    </source>
</evidence>
<dbReference type="EMBL" id="JALXSQ010000043">
    <property type="protein sequence ID" value="MCT2043436.1"/>
    <property type="molecule type" value="Genomic_DNA"/>
</dbReference>
<sequence length="617" mass="67122">MIDPRCPAVEVDLDAIRRNTRVFCERVNTPVLAVVKANGYGHGLIATAHAAVDGGASYLGVVDAEEGAMLRAAGFRQPIIVWILSSGMSWLSVFAAELELAVSSLAQLALIVNAAADERRGRRAKPVRVYVKIDSGLGRNGAAERDWPQMFDVIASAERRGLIELAGIMSHFAGAGAETDAAQLAAFDRALECATAAGLSPRVNHIAATRAALQLPEARHELVRLGIGMHGMSAFDDGEDPMMPLEPAMRITAPVYEHPDGSCVIELGTVDGLHEVSAGSITLADDHGHEWQVDEVGEVHTHLTRLGEMPKDCTARPRVVVLDPDREEANADAWARAASTINYEITTRFAPSMPRHYLPEAPARHEDAHPWPPLEDPDEPVLAPRRRVQIDLERAEERLREIARRARRRPDDEMARYVDVSAGAYGHGAHKLLPLIRRADLQPIVRTLKDAIAHEQHDGEQLEIVPTAPESTRAVYGFDPKDPCSSLMRLTSELTHVKRVAKGQGVSYGCVWTASEDTTLGLVPLGYADAIPRAAFGRAQLRVAGQLAPIVGRIAMDQVVVDLGTIDVWPGARVSVFGPGHDETSLAEWARWCGLSMATVTSTFGPRIERNWIGRRA</sequence>
<comment type="cofactor">
    <cofactor evidence="1">
        <name>pyridoxal 5'-phosphate</name>
        <dbReference type="ChEBI" id="CHEBI:597326"/>
    </cofactor>
</comment>
<keyword evidence="2" id="KW-0663">Pyridoxal phosphate</keyword>
<dbReference type="InterPro" id="IPR000821">
    <property type="entry name" value="Ala_racemase"/>
</dbReference>
<dbReference type="Proteomes" id="UP001525379">
    <property type="component" value="Unassembled WGS sequence"/>
</dbReference>
<dbReference type="PANTHER" id="PTHR30511">
    <property type="entry name" value="ALANINE RACEMASE"/>
    <property type="match status" value="1"/>
</dbReference>
<name>A0ABT2HYP4_9MICO</name>
<evidence type="ECO:0000256" key="2">
    <source>
        <dbReference type="ARBA" id="ARBA00022898"/>
    </source>
</evidence>
<dbReference type="Pfam" id="PF01168">
    <property type="entry name" value="Ala_racemase_N"/>
    <property type="match status" value="1"/>
</dbReference>
<dbReference type="PRINTS" id="PR00992">
    <property type="entry name" value="ALARACEMASE"/>
</dbReference>
<dbReference type="EC" id="5.1.1.1" evidence="5"/>
<evidence type="ECO:0000256" key="3">
    <source>
        <dbReference type="ARBA" id="ARBA00023235"/>
    </source>
</evidence>
<evidence type="ECO:0000256" key="1">
    <source>
        <dbReference type="ARBA" id="ARBA00001933"/>
    </source>
</evidence>
<dbReference type="RefSeq" id="WP_260104599.1">
    <property type="nucleotide sequence ID" value="NZ_JALXSQ010000043.1"/>
</dbReference>
<keyword evidence="3 5" id="KW-0413">Isomerase</keyword>
<dbReference type="InterPro" id="IPR009006">
    <property type="entry name" value="Ala_racemase/Decarboxylase_C"/>
</dbReference>
<proteinExistence type="predicted"/>
<comment type="caution">
    <text evidence="5">The sequence shown here is derived from an EMBL/GenBank/DDBJ whole genome shotgun (WGS) entry which is preliminary data.</text>
</comment>
<dbReference type="InterPro" id="IPR001608">
    <property type="entry name" value="Ala_racemase_N"/>
</dbReference>
<accession>A0ABT2HYP4</accession>